<feature type="transmembrane region" description="Helical" evidence="5">
    <location>
        <begin position="200"/>
        <end position="225"/>
    </location>
</feature>
<evidence type="ECO:0000256" key="4">
    <source>
        <dbReference type="ARBA" id="ARBA00023136"/>
    </source>
</evidence>
<evidence type="ECO:0000256" key="3">
    <source>
        <dbReference type="ARBA" id="ARBA00022989"/>
    </source>
</evidence>
<feature type="transmembrane region" description="Helical" evidence="5">
    <location>
        <begin position="69"/>
        <end position="89"/>
    </location>
</feature>
<evidence type="ECO:0000256" key="5">
    <source>
        <dbReference type="SAM" id="Phobius"/>
    </source>
</evidence>
<proteinExistence type="predicted"/>
<feature type="transmembrane region" description="Helical" evidence="5">
    <location>
        <begin position="109"/>
        <end position="138"/>
    </location>
</feature>
<evidence type="ECO:0000259" key="6">
    <source>
        <dbReference type="Pfam" id="PF04932"/>
    </source>
</evidence>
<keyword evidence="2 5" id="KW-0812">Transmembrane</keyword>
<dbReference type="AlphaFoldDB" id="B8I8C7"/>
<feature type="transmembrane region" description="Helical" evidence="5">
    <location>
        <begin position="159"/>
        <end position="180"/>
    </location>
</feature>
<sequence length="458" mass="50968" precursor="true">MNKKTAVILSILGLLAGVCGAFAPTFLLIAFIAGVIFTAAMMFDYSKFLYVLGFYVLIDYVLRYVISSALLASFWDELLFIFALCLWLYKWVVYRKQDGYVATPLDIPLVFFVVISICLLLVNSPVMAIGIAGFRQVIQQMLWYFIVAQLVTSSRNIRWFLYIMVFIGGLLGLHGIYQYVTHAEMPSYWVDRLESGITTRVFSIIGSPNILGSLMVLLIPVAISFVFSERKIFKKIIFTGITLAMSATLIFTSSRSAWIGFVVAMGVYFWLKDKRLILLLALLVVAAYFAVPTIAHRVNYLLSPQYMISSAAGGRIARWSIGIAALQQHPWFGLGLGQFGGAVAQNFKIPGAFYVDSYFLKIAVEMGIVGLTSFCILIYNALAWGIRAVKRTADRQSLSMAQGVFAGMVGIVVPNFVENVFEVPMMTAYFWMFAAVLIALGFTLPNKGLNRLNVGSIR</sequence>
<evidence type="ECO:0000256" key="2">
    <source>
        <dbReference type="ARBA" id="ARBA00022692"/>
    </source>
</evidence>
<dbReference type="RefSeq" id="WP_015926294.1">
    <property type="nucleotide sequence ID" value="NC_011898.1"/>
</dbReference>
<dbReference type="HOGENOM" id="CLU_033061_1_0_9"/>
<accession>B8I8C7</accession>
<dbReference type="eggNOG" id="COG3307">
    <property type="taxonomic scope" value="Bacteria"/>
</dbReference>
<organism evidence="7 8">
    <name type="scientific">Ruminiclostridium cellulolyticum (strain ATCC 35319 / DSM 5812 / JCM 6584 / H10)</name>
    <name type="common">Clostridium cellulolyticum</name>
    <dbReference type="NCBI Taxonomy" id="394503"/>
    <lineage>
        <taxon>Bacteria</taxon>
        <taxon>Bacillati</taxon>
        <taxon>Bacillota</taxon>
        <taxon>Clostridia</taxon>
        <taxon>Eubacteriales</taxon>
        <taxon>Oscillospiraceae</taxon>
        <taxon>Ruminiclostridium</taxon>
    </lineage>
</organism>
<protein>
    <submittedName>
        <fullName evidence="7">O-antigen polymerase</fullName>
    </submittedName>
</protein>
<evidence type="ECO:0000313" key="7">
    <source>
        <dbReference type="EMBL" id="ACL77227.1"/>
    </source>
</evidence>
<feature type="transmembrane region" description="Helical" evidence="5">
    <location>
        <begin position="276"/>
        <end position="295"/>
    </location>
</feature>
<dbReference type="PANTHER" id="PTHR37422:SF13">
    <property type="entry name" value="LIPOPOLYSACCHARIDE BIOSYNTHESIS PROTEIN PA4999-RELATED"/>
    <property type="match status" value="1"/>
</dbReference>
<evidence type="ECO:0000313" key="8">
    <source>
        <dbReference type="Proteomes" id="UP000001349"/>
    </source>
</evidence>
<comment type="subcellular location">
    <subcellularLocation>
        <location evidence="1">Membrane</location>
        <topology evidence="1">Multi-pass membrane protein</topology>
    </subcellularLocation>
</comment>
<feature type="domain" description="O-antigen ligase-related" evidence="6">
    <location>
        <begin position="242"/>
        <end position="374"/>
    </location>
</feature>
<feature type="transmembrane region" description="Helical" evidence="5">
    <location>
        <begin position="398"/>
        <end position="417"/>
    </location>
</feature>
<feature type="transmembrane region" description="Helical" evidence="5">
    <location>
        <begin position="256"/>
        <end position="271"/>
    </location>
</feature>
<dbReference type="EMBL" id="CP001348">
    <property type="protein sequence ID" value="ACL77227.1"/>
    <property type="molecule type" value="Genomic_DNA"/>
</dbReference>
<keyword evidence="8" id="KW-1185">Reference proteome</keyword>
<feature type="transmembrane region" description="Helical" evidence="5">
    <location>
        <begin position="423"/>
        <end position="444"/>
    </location>
</feature>
<name>B8I8C7_RUMCH</name>
<dbReference type="Pfam" id="PF04932">
    <property type="entry name" value="Wzy_C"/>
    <property type="match status" value="1"/>
</dbReference>
<dbReference type="KEGG" id="cce:Ccel_2933"/>
<dbReference type="Proteomes" id="UP000001349">
    <property type="component" value="Chromosome"/>
</dbReference>
<dbReference type="OrthoDB" id="9806320at2"/>
<reference evidence="7 8" key="1">
    <citation type="submission" date="2009-01" db="EMBL/GenBank/DDBJ databases">
        <title>Complete sequence of Clostridium cellulolyticum H10.</title>
        <authorList>
            <consortium name="US DOE Joint Genome Institute"/>
            <person name="Lucas S."/>
            <person name="Copeland A."/>
            <person name="Lapidus A."/>
            <person name="Glavina del Rio T."/>
            <person name="Dalin E."/>
            <person name="Tice H."/>
            <person name="Bruce D."/>
            <person name="Goodwin L."/>
            <person name="Pitluck S."/>
            <person name="Chertkov O."/>
            <person name="Saunders E."/>
            <person name="Brettin T."/>
            <person name="Detter J.C."/>
            <person name="Han C."/>
            <person name="Larimer F."/>
            <person name="Land M."/>
            <person name="Hauser L."/>
            <person name="Kyrpides N."/>
            <person name="Ivanova N."/>
            <person name="Zhou J."/>
            <person name="Richardson P."/>
        </authorList>
    </citation>
    <scope>NUCLEOTIDE SEQUENCE [LARGE SCALE GENOMIC DNA]</scope>
    <source>
        <strain evidence="8">ATCC 35319 / DSM 5812 / JCM 6584 / H10</strain>
    </source>
</reference>
<feature type="transmembrane region" description="Helical" evidence="5">
    <location>
        <begin position="362"/>
        <end position="386"/>
    </location>
</feature>
<keyword evidence="4 5" id="KW-0472">Membrane</keyword>
<dbReference type="InterPro" id="IPR051533">
    <property type="entry name" value="WaaL-like"/>
</dbReference>
<dbReference type="PANTHER" id="PTHR37422">
    <property type="entry name" value="TEICHURONIC ACID BIOSYNTHESIS PROTEIN TUAE"/>
    <property type="match status" value="1"/>
</dbReference>
<evidence type="ECO:0000256" key="1">
    <source>
        <dbReference type="ARBA" id="ARBA00004141"/>
    </source>
</evidence>
<feature type="transmembrane region" description="Helical" evidence="5">
    <location>
        <begin position="232"/>
        <end position="250"/>
    </location>
</feature>
<dbReference type="InterPro" id="IPR007016">
    <property type="entry name" value="O-antigen_ligase-rel_domated"/>
</dbReference>
<gene>
    <name evidence="7" type="ordered locus">Ccel_2933</name>
</gene>
<dbReference type="STRING" id="394503.Ccel_2933"/>
<keyword evidence="3 5" id="KW-1133">Transmembrane helix</keyword>
<dbReference type="GO" id="GO:0016020">
    <property type="term" value="C:membrane"/>
    <property type="evidence" value="ECO:0007669"/>
    <property type="project" value="UniProtKB-SubCell"/>
</dbReference>